<evidence type="ECO:0000313" key="3">
    <source>
        <dbReference type="Proteomes" id="UP001159427"/>
    </source>
</evidence>
<accession>A0ABN8M7M3</accession>
<comment type="caution">
    <text evidence="2">The sequence shown here is derived from an EMBL/GenBank/DDBJ whole genome shotgun (WGS) entry which is preliminary data.</text>
</comment>
<gene>
    <name evidence="2" type="ORF">PEVE_00023041</name>
</gene>
<reference evidence="2 3" key="1">
    <citation type="submission" date="2022-05" db="EMBL/GenBank/DDBJ databases">
        <authorList>
            <consortium name="Genoscope - CEA"/>
            <person name="William W."/>
        </authorList>
    </citation>
    <scope>NUCLEOTIDE SEQUENCE [LARGE SCALE GENOMIC DNA]</scope>
</reference>
<feature type="region of interest" description="Disordered" evidence="1">
    <location>
        <begin position="41"/>
        <end position="119"/>
    </location>
</feature>
<proteinExistence type="predicted"/>
<keyword evidence="3" id="KW-1185">Reference proteome</keyword>
<organism evidence="2 3">
    <name type="scientific">Porites evermanni</name>
    <dbReference type="NCBI Taxonomy" id="104178"/>
    <lineage>
        <taxon>Eukaryota</taxon>
        <taxon>Metazoa</taxon>
        <taxon>Cnidaria</taxon>
        <taxon>Anthozoa</taxon>
        <taxon>Hexacorallia</taxon>
        <taxon>Scleractinia</taxon>
        <taxon>Fungiina</taxon>
        <taxon>Poritidae</taxon>
        <taxon>Porites</taxon>
    </lineage>
</organism>
<protein>
    <submittedName>
        <fullName evidence="2">Uncharacterized protein</fullName>
    </submittedName>
</protein>
<evidence type="ECO:0000313" key="2">
    <source>
        <dbReference type="EMBL" id="CAH3024500.1"/>
    </source>
</evidence>
<dbReference type="EMBL" id="CALNXI010000306">
    <property type="protein sequence ID" value="CAH3024500.1"/>
    <property type="molecule type" value="Genomic_DNA"/>
</dbReference>
<feature type="compositionally biased region" description="Basic and acidic residues" evidence="1">
    <location>
        <begin position="64"/>
        <end position="74"/>
    </location>
</feature>
<dbReference type="Proteomes" id="UP001159427">
    <property type="component" value="Unassembled WGS sequence"/>
</dbReference>
<name>A0ABN8M7M3_9CNID</name>
<evidence type="ECO:0000256" key="1">
    <source>
        <dbReference type="SAM" id="MobiDB-lite"/>
    </source>
</evidence>
<feature type="compositionally biased region" description="Polar residues" evidence="1">
    <location>
        <begin position="75"/>
        <end position="119"/>
    </location>
</feature>
<feature type="compositionally biased region" description="Polar residues" evidence="1">
    <location>
        <begin position="41"/>
        <end position="57"/>
    </location>
</feature>
<sequence>MGSFKDVYLFVNYVFPVEGHFTSLVGIGKEVKTTKAQLQKISSQDTQMAGSTASLISSELPPEGEGKLHSHTDQTTRITVPNQQTTPAQATGSTVPSQHTTPAQEPGSTVPNKQTTPALVPGSTVSVHPNSFLTGNVVAGHSDLLQWTFSANFSQSIPRGRSGRNASAFMACTLATYTIIEN</sequence>